<evidence type="ECO:0000256" key="10">
    <source>
        <dbReference type="HAMAP-Rule" id="MF_00015"/>
    </source>
</evidence>
<dbReference type="GO" id="GO:0006508">
    <property type="term" value="P:proteolysis"/>
    <property type="evidence" value="ECO:0007669"/>
    <property type="project" value="UniProtKB-KW"/>
</dbReference>
<dbReference type="Proteomes" id="UP000012019">
    <property type="component" value="Unassembled WGS sequence"/>
</dbReference>
<feature type="site" description="Cleavage; by autolysis" evidence="10">
    <location>
        <begin position="89"/>
        <end position="90"/>
    </location>
</feature>
<dbReference type="Pfam" id="PF00717">
    <property type="entry name" value="Peptidase_S24"/>
    <property type="match status" value="1"/>
</dbReference>
<comment type="similarity">
    <text evidence="10">Belongs to the peptidase S24 family.</text>
</comment>
<dbReference type="InterPro" id="IPR036388">
    <property type="entry name" value="WH-like_DNA-bd_sf"/>
</dbReference>
<organism evidence="13 14">
    <name type="scientific">Methylophaga lonarensis MPL</name>
    <dbReference type="NCBI Taxonomy" id="1286106"/>
    <lineage>
        <taxon>Bacteria</taxon>
        <taxon>Pseudomonadati</taxon>
        <taxon>Pseudomonadota</taxon>
        <taxon>Gammaproteobacteria</taxon>
        <taxon>Thiotrichales</taxon>
        <taxon>Piscirickettsiaceae</taxon>
        <taxon>Methylophaga</taxon>
    </lineage>
</organism>
<dbReference type="GO" id="GO:0009432">
    <property type="term" value="P:SOS response"/>
    <property type="evidence" value="ECO:0007669"/>
    <property type="project" value="UniProtKB-UniRule"/>
</dbReference>
<keyword evidence="14" id="KW-1185">Reference proteome</keyword>
<dbReference type="RefSeq" id="WP_009726958.1">
    <property type="nucleotide sequence ID" value="NZ_APHR01000054.1"/>
</dbReference>
<evidence type="ECO:0000256" key="5">
    <source>
        <dbReference type="ARBA" id="ARBA00023015"/>
    </source>
</evidence>
<evidence type="ECO:0000256" key="4">
    <source>
        <dbReference type="ARBA" id="ARBA00022801"/>
    </source>
</evidence>
<evidence type="ECO:0000259" key="11">
    <source>
        <dbReference type="Pfam" id="PF00717"/>
    </source>
</evidence>
<reference evidence="13 14" key="1">
    <citation type="journal article" date="2013" name="Genome Announc.">
        <title>Draft Genome Sequence of Methylophaga lonarensis MPLT, a Haloalkaliphilic (Non-Methane-Utilizing) Methylotroph.</title>
        <authorList>
            <person name="Shetty S.A."/>
            <person name="Marathe N.P."/>
            <person name="Munot H."/>
            <person name="Antony C.P."/>
            <person name="Dhotre D.P."/>
            <person name="Murrell J.C."/>
            <person name="Shouche Y.S."/>
        </authorList>
    </citation>
    <scope>NUCLEOTIDE SEQUENCE [LARGE SCALE GENOMIC DNA]</scope>
    <source>
        <strain evidence="13 14">MPL</strain>
    </source>
</reference>
<keyword evidence="8 10" id="KW-0234">DNA repair</keyword>
<accession>M7PPV6</accession>
<keyword evidence="9 10" id="KW-0742">SOS response</keyword>
<dbReference type="GO" id="GO:0003677">
    <property type="term" value="F:DNA binding"/>
    <property type="evidence" value="ECO:0007669"/>
    <property type="project" value="UniProtKB-UniRule"/>
</dbReference>
<keyword evidence="13" id="KW-0645">Protease</keyword>
<comment type="subunit">
    <text evidence="10">Homodimer.</text>
</comment>
<evidence type="ECO:0000313" key="14">
    <source>
        <dbReference type="Proteomes" id="UP000012019"/>
    </source>
</evidence>
<dbReference type="GO" id="GO:0045892">
    <property type="term" value="P:negative regulation of DNA-templated transcription"/>
    <property type="evidence" value="ECO:0007669"/>
    <property type="project" value="UniProtKB-UniRule"/>
</dbReference>
<dbReference type="GO" id="GO:0006260">
    <property type="term" value="P:DNA replication"/>
    <property type="evidence" value="ECO:0007669"/>
    <property type="project" value="UniProtKB-UniRule"/>
</dbReference>
<dbReference type="InterPro" id="IPR036390">
    <property type="entry name" value="WH_DNA-bd_sf"/>
</dbReference>
<dbReference type="InterPro" id="IPR039418">
    <property type="entry name" value="LexA-like"/>
</dbReference>
<dbReference type="InterPro" id="IPR006200">
    <property type="entry name" value="LexA"/>
</dbReference>
<dbReference type="NCBIfam" id="TIGR00498">
    <property type="entry name" value="lexA"/>
    <property type="match status" value="1"/>
</dbReference>
<keyword evidence="7 10" id="KW-0804">Transcription</keyword>
<dbReference type="SUPFAM" id="SSF46785">
    <property type="entry name" value="Winged helix' DNA-binding domain"/>
    <property type="match status" value="1"/>
</dbReference>
<dbReference type="InterPro" id="IPR036286">
    <property type="entry name" value="LexA/Signal_pep-like_sf"/>
</dbReference>
<protein>
    <recommendedName>
        <fullName evidence="10">LexA repressor</fullName>
        <ecNumber evidence="10">3.4.21.88</ecNumber>
    </recommendedName>
</protein>
<name>M7PPV6_9GAMM</name>
<evidence type="ECO:0000256" key="3">
    <source>
        <dbReference type="ARBA" id="ARBA00022763"/>
    </source>
</evidence>
<feature type="active site" description="For autocatalytic cleavage activity" evidence="10">
    <location>
        <position position="122"/>
    </location>
</feature>
<gene>
    <name evidence="10" type="primary">lexA</name>
    <name evidence="13" type="ORF">MPL1_09942</name>
</gene>
<proteinExistence type="inferred from homology"/>
<evidence type="ECO:0000256" key="9">
    <source>
        <dbReference type="ARBA" id="ARBA00023236"/>
    </source>
</evidence>
<evidence type="ECO:0000256" key="8">
    <source>
        <dbReference type="ARBA" id="ARBA00023204"/>
    </source>
</evidence>
<evidence type="ECO:0000256" key="2">
    <source>
        <dbReference type="ARBA" id="ARBA00022705"/>
    </source>
</evidence>
<sequence length="204" mass="22375">MLTERQQDTLDFIRRYVREHGRSPLLTEIAEGLGIQSPGTTHRYIQALVDAGHLQRLVGRTRGIKLAESLTDYDDVAPVVLPVMGRIAAGRLIEAVADESEIDLSQMFSGSGRFVLKVNGDSMIDKAIMSGDYVVVQSQRHAKHGDIVVALVDGYDATLKTMLLNDDGTITLMPANVNYEPVTLPAQRVSIQGVVVGQLRTYLE</sequence>
<dbReference type="PATRIC" id="fig|1286106.3.peg.1990"/>
<dbReference type="OrthoDB" id="9802364at2"/>
<evidence type="ECO:0000256" key="6">
    <source>
        <dbReference type="ARBA" id="ARBA00023125"/>
    </source>
</evidence>
<dbReference type="Gene3D" id="1.10.10.10">
    <property type="entry name" value="Winged helix-like DNA-binding domain superfamily/Winged helix DNA-binding domain"/>
    <property type="match status" value="1"/>
</dbReference>
<keyword evidence="10" id="KW-0068">Autocatalytic cleavage</keyword>
<dbReference type="InterPro" id="IPR015927">
    <property type="entry name" value="Peptidase_S24_S26A/B/C"/>
</dbReference>
<dbReference type="HAMAP" id="MF_00015">
    <property type="entry name" value="LexA"/>
    <property type="match status" value="1"/>
</dbReference>
<dbReference type="CDD" id="cd06529">
    <property type="entry name" value="S24_LexA-like"/>
    <property type="match status" value="1"/>
</dbReference>
<comment type="caution">
    <text evidence="13">The sequence shown here is derived from an EMBL/GenBank/DDBJ whole genome shotgun (WGS) entry which is preliminary data.</text>
</comment>
<evidence type="ECO:0000259" key="12">
    <source>
        <dbReference type="Pfam" id="PF01726"/>
    </source>
</evidence>
<feature type="active site" description="For autocatalytic cleavage activity" evidence="10">
    <location>
        <position position="160"/>
    </location>
</feature>
<keyword evidence="1 10" id="KW-0678">Repressor</keyword>
<dbReference type="STRING" id="1286106.MPL1_09942"/>
<dbReference type="Pfam" id="PF01726">
    <property type="entry name" value="LexA_DNA_bind"/>
    <property type="match status" value="1"/>
</dbReference>
<keyword evidence="6 10" id="KW-0238">DNA-binding</keyword>
<dbReference type="EMBL" id="APHR01000054">
    <property type="protein sequence ID" value="EMR12499.1"/>
    <property type="molecule type" value="Genomic_DNA"/>
</dbReference>
<dbReference type="AlphaFoldDB" id="M7PPV6"/>
<dbReference type="InterPro" id="IPR050077">
    <property type="entry name" value="LexA_repressor"/>
</dbReference>
<evidence type="ECO:0000256" key="1">
    <source>
        <dbReference type="ARBA" id="ARBA00022491"/>
    </source>
</evidence>
<comment type="catalytic activity">
    <reaction evidence="10">
        <text>Hydrolysis of Ala-|-Gly bond in repressor LexA.</text>
        <dbReference type="EC" id="3.4.21.88"/>
    </reaction>
</comment>
<dbReference type="PANTHER" id="PTHR33516:SF2">
    <property type="entry name" value="LEXA REPRESSOR-RELATED"/>
    <property type="match status" value="1"/>
</dbReference>
<dbReference type="InterPro" id="IPR006199">
    <property type="entry name" value="LexA_DNA-bd_dom"/>
</dbReference>
<dbReference type="EC" id="3.4.21.88" evidence="10"/>
<feature type="DNA-binding region" description="H-T-H motif" evidence="10">
    <location>
        <begin position="26"/>
        <end position="46"/>
    </location>
</feature>
<dbReference type="GO" id="GO:0004252">
    <property type="term" value="F:serine-type endopeptidase activity"/>
    <property type="evidence" value="ECO:0007669"/>
    <property type="project" value="UniProtKB-UniRule"/>
</dbReference>
<dbReference type="SUPFAM" id="SSF51306">
    <property type="entry name" value="LexA/Signal peptidase"/>
    <property type="match status" value="1"/>
</dbReference>
<keyword evidence="4 10" id="KW-0378">Hydrolase</keyword>
<keyword evidence="5 10" id="KW-0805">Transcription regulation</keyword>
<dbReference type="PANTHER" id="PTHR33516">
    <property type="entry name" value="LEXA REPRESSOR"/>
    <property type="match status" value="1"/>
</dbReference>
<dbReference type="GO" id="GO:0006281">
    <property type="term" value="P:DNA repair"/>
    <property type="evidence" value="ECO:0007669"/>
    <property type="project" value="UniProtKB-UniRule"/>
</dbReference>
<evidence type="ECO:0000313" key="13">
    <source>
        <dbReference type="EMBL" id="EMR12499.1"/>
    </source>
</evidence>
<keyword evidence="3 10" id="KW-0227">DNA damage</keyword>
<dbReference type="Gene3D" id="2.10.109.10">
    <property type="entry name" value="Umud Fragment, subunit A"/>
    <property type="match status" value="1"/>
</dbReference>
<keyword evidence="2 10" id="KW-0235">DNA replication</keyword>
<comment type="function">
    <text evidence="10">Represses a number of genes involved in the response to DNA damage (SOS response), including recA and lexA. In the presence of single-stranded DNA, RecA interacts with LexA causing an autocatalytic cleavage which disrupts the DNA-binding part of LexA, leading to derepression of the SOS regulon and eventually DNA repair.</text>
</comment>
<evidence type="ECO:0000256" key="7">
    <source>
        <dbReference type="ARBA" id="ARBA00023163"/>
    </source>
</evidence>
<dbReference type="eggNOG" id="COG1974">
    <property type="taxonomic scope" value="Bacteria"/>
</dbReference>
<feature type="domain" description="Peptidase S24/S26A/S26B/S26C" evidence="11">
    <location>
        <begin position="82"/>
        <end position="196"/>
    </location>
</feature>
<feature type="domain" description="LexA repressor DNA-binding" evidence="12">
    <location>
        <begin position="2"/>
        <end position="63"/>
    </location>
</feature>